<name>A0A5J4WUL6_9EUKA</name>
<gene>
    <name evidence="2" type="ORF">EZS28_005743</name>
</gene>
<feature type="non-terminal residue" evidence="2">
    <location>
        <position position="1"/>
    </location>
</feature>
<evidence type="ECO:0000313" key="3">
    <source>
        <dbReference type="Proteomes" id="UP000324800"/>
    </source>
</evidence>
<protein>
    <recommendedName>
        <fullName evidence="1">Helitron helicase-like domain-containing protein</fullName>
    </recommendedName>
</protein>
<evidence type="ECO:0000259" key="1">
    <source>
        <dbReference type="Pfam" id="PF14214"/>
    </source>
</evidence>
<dbReference type="InterPro" id="IPR025476">
    <property type="entry name" value="Helitron_helicase-like"/>
</dbReference>
<dbReference type="Proteomes" id="UP000324800">
    <property type="component" value="Unassembled WGS sequence"/>
</dbReference>
<sequence>KFRYEKYSGLSDCLNVTVEPETTNWINPKPKVGKFVVIPAKYNGWPWHVYQLFQVVMAIVRKYGKPVYFVTFTVNPHWQMILDNLFPGWITQDRPDICWDLPHVRLLFRVREDDIPKRLEELGDTNQCEQPDPNTEPDQYYLVGIQFIHGPFDSGNLRCCNNGQCTK</sequence>
<dbReference type="AlphaFoldDB" id="A0A5J4WUL6"/>
<reference evidence="2 3" key="1">
    <citation type="submission" date="2019-03" db="EMBL/GenBank/DDBJ databases">
        <title>Single cell metagenomics reveals metabolic interactions within the superorganism composed of flagellate Streblomastix strix and complex community of Bacteroidetes bacteria on its surface.</title>
        <authorList>
            <person name="Treitli S.C."/>
            <person name="Kolisko M."/>
            <person name="Husnik F."/>
            <person name="Keeling P."/>
            <person name="Hampl V."/>
        </authorList>
    </citation>
    <scope>NUCLEOTIDE SEQUENCE [LARGE SCALE GENOMIC DNA]</scope>
    <source>
        <strain evidence="2">ST1C</strain>
    </source>
</reference>
<dbReference type="EMBL" id="SNRW01000895">
    <property type="protein sequence ID" value="KAA6398727.1"/>
    <property type="molecule type" value="Genomic_DNA"/>
</dbReference>
<feature type="domain" description="Helitron helicase-like" evidence="1">
    <location>
        <begin position="2"/>
        <end position="99"/>
    </location>
</feature>
<evidence type="ECO:0000313" key="2">
    <source>
        <dbReference type="EMBL" id="KAA6398727.1"/>
    </source>
</evidence>
<dbReference type="Pfam" id="PF14214">
    <property type="entry name" value="Helitron_like_N"/>
    <property type="match status" value="1"/>
</dbReference>
<dbReference type="OrthoDB" id="1728974at2759"/>
<comment type="caution">
    <text evidence="2">The sequence shown here is derived from an EMBL/GenBank/DDBJ whole genome shotgun (WGS) entry which is preliminary data.</text>
</comment>
<accession>A0A5J4WUL6</accession>
<organism evidence="2 3">
    <name type="scientific">Streblomastix strix</name>
    <dbReference type="NCBI Taxonomy" id="222440"/>
    <lineage>
        <taxon>Eukaryota</taxon>
        <taxon>Metamonada</taxon>
        <taxon>Preaxostyla</taxon>
        <taxon>Oxymonadida</taxon>
        <taxon>Streblomastigidae</taxon>
        <taxon>Streblomastix</taxon>
    </lineage>
</organism>
<proteinExistence type="predicted"/>